<evidence type="ECO:0000313" key="1">
    <source>
        <dbReference type="EMBL" id="TFK73118.1"/>
    </source>
</evidence>
<proteinExistence type="predicted"/>
<protein>
    <submittedName>
        <fullName evidence="1">Uncharacterized protein</fullName>
    </submittedName>
</protein>
<dbReference type="Proteomes" id="UP000308600">
    <property type="component" value="Unassembled WGS sequence"/>
</dbReference>
<organism evidence="1 2">
    <name type="scientific">Pluteus cervinus</name>
    <dbReference type="NCBI Taxonomy" id="181527"/>
    <lineage>
        <taxon>Eukaryota</taxon>
        <taxon>Fungi</taxon>
        <taxon>Dikarya</taxon>
        <taxon>Basidiomycota</taxon>
        <taxon>Agaricomycotina</taxon>
        <taxon>Agaricomycetes</taxon>
        <taxon>Agaricomycetidae</taxon>
        <taxon>Agaricales</taxon>
        <taxon>Pluteineae</taxon>
        <taxon>Pluteaceae</taxon>
        <taxon>Pluteus</taxon>
    </lineage>
</organism>
<dbReference type="EMBL" id="ML208278">
    <property type="protein sequence ID" value="TFK73118.1"/>
    <property type="molecule type" value="Genomic_DNA"/>
</dbReference>
<keyword evidence="2" id="KW-1185">Reference proteome</keyword>
<sequence>MNWHWPRAQASGSGSVSQTSSAVSRALHIADIVHEVLERLCPPILTLSDYRVFITTRKHFLHTALTCRIFLEPSLDILWRFMHSILPLLKLLPPEDFQFANNEYVLSGPPLDDAPVIGIAYNTTDEGSKSSIMTLNHSPPSHSRFTSAMHFHTTFLPPFFHALTPFASAASAQPMIQNMVDSLLSCLRGKAHHIRSLSIGGVCPSQVPQLAGYFKGLVYLDLSHTLLAGGVFQSTLRKLANLPSMKSVRLNLGGDMDIRHHRQETIWSTSIEHVTLIGSVSQVAAFLNSNELPHIRDICLDFPSAYAGSIPPGPRRRLVHLQANTITGGFSLVGANQIYPHAFREILGFLTVLNQLQRLHIEPEAPSVALTSLASTDYWELANAFPALEKLALPPGNVITVDTLYKVAFLCPRLHTLAVGIDTETIPALPSSQYPAIAHNLKVLSVGTSGLNNVHLVTRHLHQLFPRLETVLTGNPAWNTVQDLLKLHRSMVVDSLDRRVVTSEFVNNLKAEYAPSRPKKKRVNVGRKMKNTG</sequence>
<accession>A0ACD3B466</accession>
<reference evidence="1 2" key="1">
    <citation type="journal article" date="2019" name="Nat. Ecol. Evol.">
        <title>Megaphylogeny resolves global patterns of mushroom evolution.</title>
        <authorList>
            <person name="Varga T."/>
            <person name="Krizsan K."/>
            <person name="Foldi C."/>
            <person name="Dima B."/>
            <person name="Sanchez-Garcia M."/>
            <person name="Sanchez-Ramirez S."/>
            <person name="Szollosi G.J."/>
            <person name="Szarkandi J.G."/>
            <person name="Papp V."/>
            <person name="Albert L."/>
            <person name="Andreopoulos W."/>
            <person name="Angelini C."/>
            <person name="Antonin V."/>
            <person name="Barry K.W."/>
            <person name="Bougher N.L."/>
            <person name="Buchanan P."/>
            <person name="Buyck B."/>
            <person name="Bense V."/>
            <person name="Catcheside P."/>
            <person name="Chovatia M."/>
            <person name="Cooper J."/>
            <person name="Damon W."/>
            <person name="Desjardin D."/>
            <person name="Finy P."/>
            <person name="Geml J."/>
            <person name="Haridas S."/>
            <person name="Hughes K."/>
            <person name="Justo A."/>
            <person name="Karasinski D."/>
            <person name="Kautmanova I."/>
            <person name="Kiss B."/>
            <person name="Kocsube S."/>
            <person name="Kotiranta H."/>
            <person name="LaButti K.M."/>
            <person name="Lechner B.E."/>
            <person name="Liimatainen K."/>
            <person name="Lipzen A."/>
            <person name="Lukacs Z."/>
            <person name="Mihaltcheva S."/>
            <person name="Morgado L.N."/>
            <person name="Niskanen T."/>
            <person name="Noordeloos M.E."/>
            <person name="Ohm R.A."/>
            <person name="Ortiz-Santana B."/>
            <person name="Ovrebo C."/>
            <person name="Racz N."/>
            <person name="Riley R."/>
            <person name="Savchenko A."/>
            <person name="Shiryaev A."/>
            <person name="Soop K."/>
            <person name="Spirin V."/>
            <person name="Szebenyi C."/>
            <person name="Tomsovsky M."/>
            <person name="Tulloss R.E."/>
            <person name="Uehling J."/>
            <person name="Grigoriev I.V."/>
            <person name="Vagvolgyi C."/>
            <person name="Papp T."/>
            <person name="Martin F.M."/>
            <person name="Miettinen O."/>
            <person name="Hibbett D.S."/>
            <person name="Nagy L.G."/>
        </authorList>
    </citation>
    <scope>NUCLEOTIDE SEQUENCE [LARGE SCALE GENOMIC DNA]</scope>
    <source>
        <strain evidence="1 2">NL-1719</strain>
    </source>
</reference>
<gene>
    <name evidence="1" type="ORF">BDN72DRAFT_894171</name>
</gene>
<name>A0ACD3B466_9AGAR</name>
<evidence type="ECO:0000313" key="2">
    <source>
        <dbReference type="Proteomes" id="UP000308600"/>
    </source>
</evidence>